<evidence type="ECO:0000313" key="5">
    <source>
        <dbReference type="EMBL" id="TXF87648.1"/>
    </source>
</evidence>
<keyword evidence="3" id="KW-0804">Transcription</keyword>
<evidence type="ECO:0000256" key="1">
    <source>
        <dbReference type="ARBA" id="ARBA00023015"/>
    </source>
</evidence>
<dbReference type="Proteomes" id="UP000321907">
    <property type="component" value="Unassembled WGS sequence"/>
</dbReference>
<evidence type="ECO:0000256" key="2">
    <source>
        <dbReference type="ARBA" id="ARBA00023125"/>
    </source>
</evidence>
<sequence>MPKITHFESIKQYCDFNNQGLLHPQIALVDLSLAAPRKLQRMQFNFYLVFLKEIKCGNLRYGCNSYDYDEGTLVFLAPGQVIGEAGKEIYQPIGKALAFHPDFLIGTDLAGKMDDYSFFSYEANEALHLSERERGFIEDSLSKINRELEQAVDKHTRRLLVSHLQLFLNYCTRFYDRQFITRANANRGVLTKFEALLSEYFRSGQAEAEGLASVAYFAERLHLSPNYFGDLIKKETGILAQEHLQQKLIRIAKERLHDPEKSISEVAYGLGFKYPQHFTRLFKKVVGMTPGDYRKVG</sequence>
<accession>A0A5C7FDR0</accession>
<dbReference type="SUPFAM" id="SSF46689">
    <property type="entry name" value="Homeodomain-like"/>
    <property type="match status" value="1"/>
</dbReference>
<keyword evidence="1" id="KW-0805">Transcription regulation</keyword>
<name>A0A5C7FDR0_9BACT</name>
<dbReference type="SMART" id="SM00342">
    <property type="entry name" value="HTH_ARAC"/>
    <property type="match status" value="1"/>
</dbReference>
<dbReference type="PROSITE" id="PS01124">
    <property type="entry name" value="HTH_ARAC_FAMILY_2"/>
    <property type="match status" value="1"/>
</dbReference>
<proteinExistence type="predicted"/>
<dbReference type="PRINTS" id="PR00032">
    <property type="entry name" value="HTHARAC"/>
</dbReference>
<dbReference type="AlphaFoldDB" id="A0A5C7FDR0"/>
<dbReference type="GO" id="GO:0003700">
    <property type="term" value="F:DNA-binding transcription factor activity"/>
    <property type="evidence" value="ECO:0007669"/>
    <property type="project" value="InterPro"/>
</dbReference>
<dbReference type="EMBL" id="VOXD01000034">
    <property type="protein sequence ID" value="TXF87648.1"/>
    <property type="molecule type" value="Genomic_DNA"/>
</dbReference>
<feature type="domain" description="HTH araC/xylS-type" evidence="4">
    <location>
        <begin position="195"/>
        <end position="296"/>
    </location>
</feature>
<dbReference type="PANTHER" id="PTHR43280">
    <property type="entry name" value="ARAC-FAMILY TRANSCRIPTIONAL REGULATOR"/>
    <property type="match status" value="1"/>
</dbReference>
<keyword evidence="2" id="KW-0238">DNA-binding</keyword>
<dbReference type="InterPro" id="IPR009057">
    <property type="entry name" value="Homeodomain-like_sf"/>
</dbReference>
<reference evidence="5 6" key="1">
    <citation type="submission" date="2019-08" db="EMBL/GenBank/DDBJ databases">
        <title>Lewinella sp. strain SSH13 Genome sequencing and assembly.</title>
        <authorList>
            <person name="Kim I."/>
        </authorList>
    </citation>
    <scope>NUCLEOTIDE SEQUENCE [LARGE SCALE GENOMIC DNA]</scope>
    <source>
        <strain evidence="5 6">SSH13</strain>
    </source>
</reference>
<dbReference type="Pfam" id="PF12833">
    <property type="entry name" value="HTH_18"/>
    <property type="match status" value="1"/>
</dbReference>
<evidence type="ECO:0000259" key="4">
    <source>
        <dbReference type="PROSITE" id="PS01124"/>
    </source>
</evidence>
<dbReference type="GO" id="GO:0043565">
    <property type="term" value="F:sequence-specific DNA binding"/>
    <property type="evidence" value="ECO:0007669"/>
    <property type="project" value="InterPro"/>
</dbReference>
<protein>
    <submittedName>
        <fullName evidence="5">Helix-turn-helix domain-containing protein</fullName>
    </submittedName>
</protein>
<keyword evidence="6" id="KW-1185">Reference proteome</keyword>
<dbReference type="PANTHER" id="PTHR43280:SF32">
    <property type="entry name" value="TRANSCRIPTIONAL REGULATORY PROTEIN"/>
    <property type="match status" value="1"/>
</dbReference>
<dbReference type="OrthoDB" id="9816214at2"/>
<organism evidence="5 6">
    <name type="scientific">Neolewinella aurantiaca</name>
    <dbReference type="NCBI Taxonomy" id="2602767"/>
    <lineage>
        <taxon>Bacteria</taxon>
        <taxon>Pseudomonadati</taxon>
        <taxon>Bacteroidota</taxon>
        <taxon>Saprospiria</taxon>
        <taxon>Saprospirales</taxon>
        <taxon>Lewinellaceae</taxon>
        <taxon>Neolewinella</taxon>
    </lineage>
</organism>
<comment type="caution">
    <text evidence="5">The sequence shown here is derived from an EMBL/GenBank/DDBJ whole genome shotgun (WGS) entry which is preliminary data.</text>
</comment>
<dbReference type="Gene3D" id="1.10.10.60">
    <property type="entry name" value="Homeodomain-like"/>
    <property type="match status" value="2"/>
</dbReference>
<dbReference type="RefSeq" id="WP_147932212.1">
    <property type="nucleotide sequence ID" value="NZ_VOXD01000034.1"/>
</dbReference>
<gene>
    <name evidence="5" type="ORF">FUA23_18005</name>
</gene>
<evidence type="ECO:0000256" key="3">
    <source>
        <dbReference type="ARBA" id="ARBA00023163"/>
    </source>
</evidence>
<dbReference type="InterPro" id="IPR018060">
    <property type="entry name" value="HTH_AraC"/>
</dbReference>
<dbReference type="InterPro" id="IPR020449">
    <property type="entry name" value="Tscrpt_reg_AraC-type_HTH"/>
</dbReference>
<evidence type="ECO:0000313" key="6">
    <source>
        <dbReference type="Proteomes" id="UP000321907"/>
    </source>
</evidence>